<dbReference type="Gene3D" id="2.60.120.620">
    <property type="entry name" value="q2cbj1_9rhob like domain"/>
    <property type="match status" value="1"/>
</dbReference>
<evidence type="ECO:0000313" key="1">
    <source>
        <dbReference type="EMBL" id="SVA26398.1"/>
    </source>
</evidence>
<gene>
    <name evidence="1" type="ORF">METZ01_LOCUS79252</name>
</gene>
<dbReference type="AlphaFoldDB" id="A0A381UFK6"/>
<name>A0A381UFK6_9ZZZZ</name>
<dbReference type="SUPFAM" id="SSF51197">
    <property type="entry name" value="Clavaminate synthase-like"/>
    <property type="match status" value="1"/>
</dbReference>
<reference evidence="1" key="1">
    <citation type="submission" date="2018-05" db="EMBL/GenBank/DDBJ databases">
        <authorList>
            <person name="Lanie J.A."/>
            <person name="Ng W.-L."/>
            <person name="Kazmierczak K.M."/>
            <person name="Andrzejewski T.M."/>
            <person name="Davidsen T.M."/>
            <person name="Wayne K.J."/>
            <person name="Tettelin H."/>
            <person name="Glass J.I."/>
            <person name="Rusch D."/>
            <person name="Podicherti R."/>
            <person name="Tsui H.-C.T."/>
            <person name="Winkler M.E."/>
        </authorList>
    </citation>
    <scope>NUCLEOTIDE SEQUENCE</scope>
</reference>
<dbReference type="InterPro" id="IPR008775">
    <property type="entry name" value="Phytyl_CoA_dOase-like"/>
</dbReference>
<dbReference type="EMBL" id="UINC01006249">
    <property type="protein sequence ID" value="SVA26398.1"/>
    <property type="molecule type" value="Genomic_DNA"/>
</dbReference>
<accession>A0A381UFK6</accession>
<evidence type="ECO:0008006" key="2">
    <source>
        <dbReference type="Google" id="ProtNLM"/>
    </source>
</evidence>
<protein>
    <recommendedName>
        <fullName evidence="2">Fe2OG dioxygenase domain-containing protein</fullName>
    </recommendedName>
</protein>
<organism evidence="1">
    <name type="scientific">marine metagenome</name>
    <dbReference type="NCBI Taxonomy" id="408172"/>
    <lineage>
        <taxon>unclassified sequences</taxon>
        <taxon>metagenomes</taxon>
        <taxon>ecological metagenomes</taxon>
    </lineage>
</organism>
<dbReference type="Pfam" id="PF05721">
    <property type="entry name" value="PhyH"/>
    <property type="match status" value="1"/>
</dbReference>
<proteinExistence type="predicted"/>
<sequence length="314" mass="34511">MTKRQAKQKRGVEKKTPFAVSSRDLQKARQKLVAELGLEKYVLDLDLNGYAVVPPEVTGVSAAQLDRLTEVLLAKSEELVGCPFTIAEGAASELDFGDYRGTLELQSGAKPSQFQLMQLCTFDRAFRDLAVNPVATALMRYVIGPYTTRFSSHNCFVKWKGEGYGESLGLHCDQGGVPQPWGRVALNANCNWCLTDYTLADGAFACVAGSHHRNSQPVMPQAVHEAIPIECPRGSLIAFHGQLWHGAYPKSTPGLRLTIANYYRHAVIQPQDDIPNHFPKALADDCDNPKLFKQLAGFGNPYQTQVLPVPKAVL</sequence>